<reference evidence="1 2" key="1">
    <citation type="submission" date="2015-06" db="EMBL/GenBank/DDBJ databases">
        <title>Genome sequencing project of Bacillus galactosidilyticus PL133.</title>
        <authorList>
            <person name="Gaiero J."/>
            <person name="Nicol R."/>
            <person name="Habash M."/>
        </authorList>
    </citation>
    <scope>NUCLEOTIDE SEQUENCE [LARGE SCALE GENOMIC DNA]</scope>
    <source>
        <strain evidence="1 2">PL133</strain>
    </source>
</reference>
<protein>
    <recommendedName>
        <fullName evidence="3">Transposase</fullName>
    </recommendedName>
</protein>
<dbReference type="EMBL" id="LGPB01000082">
    <property type="protein sequence ID" value="KRG12979.1"/>
    <property type="molecule type" value="Genomic_DNA"/>
</dbReference>
<evidence type="ECO:0008006" key="3">
    <source>
        <dbReference type="Google" id="ProtNLM"/>
    </source>
</evidence>
<comment type="caution">
    <text evidence="1">The sequence shown here is derived from an EMBL/GenBank/DDBJ whole genome shotgun (WGS) entry which is preliminary data.</text>
</comment>
<gene>
    <name evidence="1" type="ORF">ACA29_09775</name>
</gene>
<proteinExistence type="predicted"/>
<dbReference type="PATRIC" id="fig|217031.4.peg.3248"/>
<dbReference type="AlphaFoldDB" id="A0A0Q9YAT5"/>
<sequence length="189" mass="22689">MLFVSTFHELKHWYPNWKFSEAILDSALDAYPIYEMLERYDISAVIDLNPRRTKQFKYNQMDIDLDGCPVCPIGRKMIDWGIDKQRYRRKWRCPAVVGKWQCPTPCSDSTYGRTFYTSTKNNPRLFPRVKRDSKEWNMRYSLRTGVERCIKRQKVDYHLEDSRGRSSRHWNIRTYCISMCQHAQHVSAC</sequence>
<evidence type="ECO:0000313" key="2">
    <source>
        <dbReference type="Proteomes" id="UP000053881"/>
    </source>
</evidence>
<dbReference type="Proteomes" id="UP000053881">
    <property type="component" value="Unassembled WGS sequence"/>
</dbReference>
<accession>A0A0Q9YAT5</accession>
<name>A0A0Q9YAT5_9BACI</name>
<evidence type="ECO:0000313" key="1">
    <source>
        <dbReference type="EMBL" id="KRG12979.1"/>
    </source>
</evidence>
<organism evidence="1 2">
    <name type="scientific">Lederbergia galactosidilytica</name>
    <dbReference type="NCBI Taxonomy" id="217031"/>
    <lineage>
        <taxon>Bacteria</taxon>
        <taxon>Bacillati</taxon>
        <taxon>Bacillota</taxon>
        <taxon>Bacilli</taxon>
        <taxon>Bacillales</taxon>
        <taxon>Bacillaceae</taxon>
        <taxon>Lederbergia</taxon>
    </lineage>
</organism>